<evidence type="ECO:0000313" key="7">
    <source>
        <dbReference type="EMBL" id="MCP9273726.1"/>
    </source>
</evidence>
<dbReference type="RefSeq" id="WP_255061036.1">
    <property type="nucleotide sequence ID" value="NZ_JANDBD010000006.1"/>
</dbReference>
<keyword evidence="8" id="KW-1185">Reference proteome</keyword>
<evidence type="ECO:0000256" key="5">
    <source>
        <dbReference type="ARBA" id="ARBA00023316"/>
    </source>
</evidence>
<reference evidence="7 8" key="1">
    <citation type="submission" date="2022-06" db="EMBL/GenBank/DDBJ databases">
        <title>Mycolicibacterium sp. CAU 1645 isolated from seawater.</title>
        <authorList>
            <person name="Kim W."/>
        </authorList>
    </citation>
    <scope>NUCLEOTIDE SEQUENCE [LARGE SCALE GENOMIC DNA]</scope>
    <source>
        <strain evidence="7 8">CAU 1645</strain>
    </source>
</reference>
<dbReference type="Gene3D" id="3.90.550.10">
    <property type="entry name" value="Spore Coat Polysaccharide Biosynthesis Protein SpsA, Chain A"/>
    <property type="match status" value="1"/>
</dbReference>
<keyword evidence="5" id="KW-0961">Cell wall biogenesis/degradation</keyword>
<comment type="similarity">
    <text evidence="2">Belongs to the glycosyltransferase 2 family.</text>
</comment>
<accession>A0ABT1M3N7</accession>
<dbReference type="GO" id="GO:0016757">
    <property type="term" value="F:glycosyltransferase activity"/>
    <property type="evidence" value="ECO:0007669"/>
    <property type="project" value="UniProtKB-KW"/>
</dbReference>
<feature type="domain" description="Galactosyltransferase C-terminal" evidence="6">
    <location>
        <begin position="161"/>
        <end position="207"/>
    </location>
</feature>
<evidence type="ECO:0000256" key="2">
    <source>
        <dbReference type="ARBA" id="ARBA00006739"/>
    </source>
</evidence>
<dbReference type="InterPro" id="IPR027791">
    <property type="entry name" value="Galactosyl_T_C"/>
</dbReference>
<evidence type="ECO:0000256" key="4">
    <source>
        <dbReference type="ARBA" id="ARBA00022679"/>
    </source>
</evidence>
<dbReference type="SUPFAM" id="SSF53448">
    <property type="entry name" value="Nucleotide-diphospho-sugar transferases"/>
    <property type="match status" value="1"/>
</dbReference>
<evidence type="ECO:0000259" key="6">
    <source>
        <dbReference type="Pfam" id="PF02709"/>
    </source>
</evidence>
<comment type="caution">
    <text evidence="7">The sequence shown here is derived from an EMBL/GenBank/DDBJ whole genome shotgun (WGS) entry which is preliminary data.</text>
</comment>
<gene>
    <name evidence="7" type="ORF">NM203_16175</name>
</gene>
<organism evidence="7 8">
    <name type="scientific">Mycolicibacterium arenosum</name>
    <dbReference type="NCBI Taxonomy" id="2952157"/>
    <lineage>
        <taxon>Bacteria</taxon>
        <taxon>Bacillati</taxon>
        <taxon>Actinomycetota</taxon>
        <taxon>Actinomycetes</taxon>
        <taxon>Mycobacteriales</taxon>
        <taxon>Mycobacteriaceae</taxon>
        <taxon>Mycolicibacterium</taxon>
    </lineage>
</organism>
<dbReference type="Pfam" id="PF02709">
    <property type="entry name" value="Glyco_transf_7C"/>
    <property type="match status" value="1"/>
</dbReference>
<evidence type="ECO:0000313" key="8">
    <source>
        <dbReference type="Proteomes" id="UP001651690"/>
    </source>
</evidence>
<proteinExistence type="inferred from homology"/>
<evidence type="ECO:0000256" key="3">
    <source>
        <dbReference type="ARBA" id="ARBA00022676"/>
    </source>
</evidence>
<dbReference type="PANTHER" id="PTHR43179:SF12">
    <property type="entry name" value="GALACTOFURANOSYLTRANSFERASE GLFT2"/>
    <property type="match status" value="1"/>
</dbReference>
<comment type="pathway">
    <text evidence="1">Cell wall biogenesis; cell wall polysaccharide biosynthesis.</text>
</comment>
<dbReference type="PANTHER" id="PTHR43179">
    <property type="entry name" value="RHAMNOSYLTRANSFERASE WBBL"/>
    <property type="match status" value="1"/>
</dbReference>
<name>A0ABT1M3N7_9MYCO</name>
<keyword evidence="3 7" id="KW-0328">Glycosyltransferase</keyword>
<sequence>MSVPRTAVITVVHGRHQHLALQSEAWRLSTVAPELRCVVAIDDADAAAAAGTRCAVVHHAGTADGLPLAAARNRGADWALQRGAQLLVFLDVDCLPAPELLSRYRDAHHDSGFGAVLSGPVTYLPPAPESGYRLATLAGLGRPHPARPDPEPGTLLPADDYNLFWSLSFAVGARTWQRIGGFCEDYVGYGAEDTDFAATAAAAGIPFLWVGGAYAYHQHHPVSDPPVEHLDAIVRNAAIFRRRWGRWPMTGWLDAFEERGLVERRGDEIVRSPNLKRRYGTVVDALTTSSG</sequence>
<evidence type="ECO:0000256" key="1">
    <source>
        <dbReference type="ARBA" id="ARBA00004776"/>
    </source>
</evidence>
<keyword evidence="4" id="KW-0808">Transferase</keyword>
<dbReference type="InterPro" id="IPR029044">
    <property type="entry name" value="Nucleotide-diphossugar_trans"/>
</dbReference>
<dbReference type="EMBL" id="JANDBD010000006">
    <property type="protein sequence ID" value="MCP9273726.1"/>
    <property type="molecule type" value="Genomic_DNA"/>
</dbReference>
<dbReference type="Proteomes" id="UP001651690">
    <property type="component" value="Unassembled WGS sequence"/>
</dbReference>
<protein>
    <submittedName>
        <fullName evidence="7">Galactosyltransferase-related protein</fullName>
    </submittedName>
</protein>